<gene>
    <name evidence="1" type="ORF">GCM10017790_27270</name>
</gene>
<sequence>MVAELVEVVDVEAGFERIERRSHFLGENLMTETLRGYDFFIPVGHEEGVARRVGREFDTCLVSTDEEL</sequence>
<keyword evidence="2" id="KW-1185">Reference proteome</keyword>
<organism evidence="1 2">
    <name type="scientific">Amycolatopsis oliviviridis</name>
    <dbReference type="NCBI Taxonomy" id="1471590"/>
    <lineage>
        <taxon>Bacteria</taxon>
        <taxon>Bacillati</taxon>
        <taxon>Actinomycetota</taxon>
        <taxon>Actinomycetes</taxon>
        <taxon>Pseudonocardiales</taxon>
        <taxon>Pseudonocardiaceae</taxon>
        <taxon>Amycolatopsis</taxon>
    </lineage>
</organism>
<dbReference type="Proteomes" id="UP000635387">
    <property type="component" value="Unassembled WGS sequence"/>
</dbReference>
<reference evidence="2" key="1">
    <citation type="journal article" date="2019" name="Int. J. Syst. Evol. Microbiol.">
        <title>The Global Catalogue of Microorganisms (GCM) 10K type strain sequencing project: providing services to taxonomists for standard genome sequencing and annotation.</title>
        <authorList>
            <consortium name="The Broad Institute Genomics Platform"/>
            <consortium name="The Broad Institute Genome Sequencing Center for Infectious Disease"/>
            <person name="Wu L."/>
            <person name="Ma J."/>
        </authorList>
    </citation>
    <scope>NUCLEOTIDE SEQUENCE [LARGE SCALE GENOMIC DNA]</scope>
    <source>
        <strain evidence="2">CGMCC 4.7683</strain>
    </source>
</reference>
<comment type="caution">
    <text evidence="1">The sequence shown here is derived from an EMBL/GenBank/DDBJ whole genome shotgun (WGS) entry which is preliminary data.</text>
</comment>
<proteinExistence type="predicted"/>
<accession>A0ABQ3LFW2</accession>
<evidence type="ECO:0000313" key="2">
    <source>
        <dbReference type="Proteomes" id="UP000635387"/>
    </source>
</evidence>
<protein>
    <submittedName>
        <fullName evidence="1">Uncharacterized protein</fullName>
    </submittedName>
</protein>
<evidence type="ECO:0000313" key="1">
    <source>
        <dbReference type="EMBL" id="GHH14213.1"/>
    </source>
</evidence>
<name>A0ABQ3LFW2_9PSEU</name>
<dbReference type="EMBL" id="BNAY01000003">
    <property type="protein sequence ID" value="GHH14213.1"/>
    <property type="molecule type" value="Genomic_DNA"/>
</dbReference>